<proteinExistence type="predicted"/>
<evidence type="ECO:0000313" key="2">
    <source>
        <dbReference type="Proteomes" id="UP001060085"/>
    </source>
</evidence>
<dbReference type="Proteomes" id="UP001060085">
    <property type="component" value="Linkage Group LG03"/>
</dbReference>
<keyword evidence="2" id="KW-1185">Reference proteome</keyword>
<protein>
    <submittedName>
        <fullName evidence="1">Uncharacterized protein</fullName>
    </submittedName>
</protein>
<sequence>MGRKKQVRPHRSGGIEKRSSEAELNEQNDVKKDELGGVDIEEPFFVDLDRDSWGSAEHCDISEIVLSSLDINEEFRDCSFNEEFYQNSRYLLRFRLSNVGEYLTRMKLGHWPVLSASSLVLQFVERSVTEGMEQSIVMVSGNFDGPDEAVSSLVHLASLNFLTLRPVSGITRLEDLQSMRMRVDILPTAFAASESLLDSSRQLWKKSMMNVMAWLRPEVMTSEARYGYSATTDLNTDSSADKEDDPSLLIRKRSQFDVSGFYEAIKPSKEVPMLDDHLPNLLPELRPYQRRAAYWMIQREKGISTCSEGNDMIDLVCPLCVPINLIETSSRVYYNPFCGNISWHPMKPSSYVSGGILADEMGLGKTVELLACIFAHRMSSSEVVGNSSHNEMQAEINDRNVLKRLKRERVECECGALSESYKYKGLWVQCDVCDAWQHADCVGFSAKGKTLLSRNDPQEKACKKKRKRNNSEIVEMDGVHICRPCSELIQATESPVATSATLIVCPTPILSQWHGEIIRHSNPGSLKVFVYEGVKDTSFLGRAAADIRELVEVDIVLTTYDVLKEDLSHDSDRHEGDRRSMRFEKRYPVVPTLLTRILWWRICLDEAQMVESNAAAATEMALRLHAKHRWCITGTPIQKKLDDLYGLLKFLTASPFDIFRWWTEVIRNPYEAGDPAAMLFTHNFFKNIMWRSSKVYVADELQIPPQEECVLWLTLSPIEEHFYQRQHETCVGDAQEVVRNLKEDVIKRKLPGSKESHVLSERLVTPVEAAKLFNSLLKLRQACCHPQVGSSGLRSLQQSPMTMEEILSALAGKTRIEGEEALRKVVSAINGLAGIAILKKDFLQAVSLYKEALALAEDNSEDFRLDPLLSIHIHHNLAETLQLSVNNSQQSSYGLGTSKAEESNPHVVKSAKLTAEDSNWMNDSENLPKLVLNVEQSISSQFTSDLNLRTSCDNLKRKFLSVFYSKLSMAQQDFRRSHDQVCDGFRFPKMENLHSSWWMEALHQVAQNQDLSEELIRKIREALADTLNTSRTSRLASSFSISGLTYYIYTCWDSLEKSRKSLLDRLLAIDSTMENPREEDFQRVRHCPICYQDGDGPLCIHCELDELFQVYEARLFRLNKGSGGDGIASAEEAVDWQKKKLALSRFNQNLSKRGKSSTSTSSNYEDEGRKRDVKEKVMVSKAPSELEVMLGIIKNNSKGLLEIKGMSAATNQLHLLEGMRKEYAQARSLATAQAQVLRAYDEIKMATSRLRLKEDENDDSLDALGLDELEAASSQNSGDKFLALSSLSRIKGQLRYLKGLVQAKQTLLSDCPKELSGHTNVTNTLALENDHRCQVKSEEETCPVCQEKLRSQKMVFQCGHVTCCKCLFAMTEKGLVHHGNKWVMCPTCRQHTDYANIAYADDGRNASLISSSLACDPETSITVEGSYSTKIEAVTRRILSIKSKDPEAKVLVFTSWNDVLDVLEHAFCANKISYIRMKGGRKSHAAISHFRGQNSDIRASRKEPDGTPDSSFIQVLLLLIQHGANGLNLLEAQHVILVEPLLNPAAEAQAIGRVHRIGQKNKTLVHRFIVKDTVEEGIHKLNRSRNTESFISGNRRNQDQPVFTIKDVESLFRTVPSAAETDKEKPSESLMHLPPNVAAAIAAERRLMESKA</sequence>
<organism evidence="1 2">
    <name type="scientific">Catharanthus roseus</name>
    <name type="common">Madagascar periwinkle</name>
    <name type="synonym">Vinca rosea</name>
    <dbReference type="NCBI Taxonomy" id="4058"/>
    <lineage>
        <taxon>Eukaryota</taxon>
        <taxon>Viridiplantae</taxon>
        <taxon>Streptophyta</taxon>
        <taxon>Embryophyta</taxon>
        <taxon>Tracheophyta</taxon>
        <taxon>Spermatophyta</taxon>
        <taxon>Magnoliopsida</taxon>
        <taxon>eudicotyledons</taxon>
        <taxon>Gunneridae</taxon>
        <taxon>Pentapetalae</taxon>
        <taxon>asterids</taxon>
        <taxon>lamiids</taxon>
        <taxon>Gentianales</taxon>
        <taxon>Apocynaceae</taxon>
        <taxon>Rauvolfioideae</taxon>
        <taxon>Vinceae</taxon>
        <taxon>Catharanthinae</taxon>
        <taxon>Catharanthus</taxon>
    </lineage>
</organism>
<name>A0ACC0BCJ4_CATRO</name>
<evidence type="ECO:0000313" key="1">
    <source>
        <dbReference type="EMBL" id="KAI5670361.1"/>
    </source>
</evidence>
<comment type="caution">
    <text evidence="1">The sequence shown here is derived from an EMBL/GenBank/DDBJ whole genome shotgun (WGS) entry which is preliminary data.</text>
</comment>
<reference evidence="2" key="1">
    <citation type="journal article" date="2023" name="Nat. Plants">
        <title>Single-cell RNA sequencing provides a high-resolution roadmap for understanding the multicellular compartmentation of specialized metabolism.</title>
        <authorList>
            <person name="Sun S."/>
            <person name="Shen X."/>
            <person name="Li Y."/>
            <person name="Li Y."/>
            <person name="Wang S."/>
            <person name="Li R."/>
            <person name="Zhang H."/>
            <person name="Shen G."/>
            <person name="Guo B."/>
            <person name="Wei J."/>
            <person name="Xu J."/>
            <person name="St-Pierre B."/>
            <person name="Chen S."/>
            <person name="Sun C."/>
        </authorList>
    </citation>
    <scope>NUCLEOTIDE SEQUENCE [LARGE SCALE GENOMIC DNA]</scope>
</reference>
<accession>A0ACC0BCJ4</accession>
<gene>
    <name evidence="1" type="ORF">M9H77_10725</name>
</gene>
<dbReference type="EMBL" id="CM044703">
    <property type="protein sequence ID" value="KAI5670361.1"/>
    <property type="molecule type" value="Genomic_DNA"/>
</dbReference>